<keyword evidence="2" id="KW-1185">Reference proteome</keyword>
<evidence type="ECO:0000313" key="1">
    <source>
        <dbReference type="EMBL" id="GAU35111.1"/>
    </source>
</evidence>
<proteinExistence type="predicted"/>
<organism evidence="1 2">
    <name type="scientific">Trifolium subterraneum</name>
    <name type="common">Subterranean clover</name>
    <dbReference type="NCBI Taxonomy" id="3900"/>
    <lineage>
        <taxon>Eukaryota</taxon>
        <taxon>Viridiplantae</taxon>
        <taxon>Streptophyta</taxon>
        <taxon>Embryophyta</taxon>
        <taxon>Tracheophyta</taxon>
        <taxon>Spermatophyta</taxon>
        <taxon>Magnoliopsida</taxon>
        <taxon>eudicotyledons</taxon>
        <taxon>Gunneridae</taxon>
        <taxon>Pentapetalae</taxon>
        <taxon>rosids</taxon>
        <taxon>fabids</taxon>
        <taxon>Fabales</taxon>
        <taxon>Fabaceae</taxon>
        <taxon>Papilionoideae</taxon>
        <taxon>50 kb inversion clade</taxon>
        <taxon>NPAAA clade</taxon>
        <taxon>Hologalegina</taxon>
        <taxon>IRL clade</taxon>
        <taxon>Trifolieae</taxon>
        <taxon>Trifolium</taxon>
    </lineage>
</organism>
<dbReference type="Proteomes" id="UP000242715">
    <property type="component" value="Unassembled WGS sequence"/>
</dbReference>
<dbReference type="EMBL" id="DF973576">
    <property type="protein sequence ID" value="GAU35111.1"/>
    <property type="molecule type" value="Genomic_DNA"/>
</dbReference>
<evidence type="ECO:0000313" key="2">
    <source>
        <dbReference type="Proteomes" id="UP000242715"/>
    </source>
</evidence>
<protein>
    <submittedName>
        <fullName evidence="1">Uncharacterized protein</fullName>
    </submittedName>
</protein>
<gene>
    <name evidence="1" type="ORF">TSUD_162160</name>
</gene>
<dbReference type="OrthoDB" id="1431611at2759"/>
<reference evidence="2" key="1">
    <citation type="journal article" date="2017" name="Front. Plant Sci.">
        <title>Climate Clever Clovers: New Paradigm to Reduce the Environmental Footprint of Ruminants by Breeding Low Methanogenic Forages Utilizing Haplotype Variation.</title>
        <authorList>
            <person name="Kaur P."/>
            <person name="Appels R."/>
            <person name="Bayer P.E."/>
            <person name="Keeble-Gagnere G."/>
            <person name="Wang J."/>
            <person name="Hirakawa H."/>
            <person name="Shirasawa K."/>
            <person name="Vercoe P."/>
            <person name="Stefanova K."/>
            <person name="Durmic Z."/>
            <person name="Nichols P."/>
            <person name="Revell C."/>
            <person name="Isobe S.N."/>
            <person name="Edwards D."/>
            <person name="Erskine W."/>
        </authorList>
    </citation>
    <scope>NUCLEOTIDE SEQUENCE [LARGE SCALE GENOMIC DNA]</scope>
    <source>
        <strain evidence="2">cv. Daliak</strain>
    </source>
</reference>
<accession>A0A2Z6MUT2</accession>
<dbReference type="AlphaFoldDB" id="A0A2Z6MUT2"/>
<sequence>MPLNLELNKVDGKQYLWMIYISREHCHFVKTGAHITFKGRKGLIIKEWGLRVITNKDAKYSSLSKMREKGSNLPLETVKVTESSSVNSSFEPKIQLPYNWLVSDKDEAERDEAKGKETDLFNLGLLTESSQ</sequence>
<name>A0A2Z6MUT2_TRISU</name>